<organism evidence="1">
    <name type="scientific">marine sediment metagenome</name>
    <dbReference type="NCBI Taxonomy" id="412755"/>
    <lineage>
        <taxon>unclassified sequences</taxon>
        <taxon>metagenomes</taxon>
        <taxon>ecological metagenomes</taxon>
    </lineage>
</organism>
<dbReference type="GO" id="GO:0005829">
    <property type="term" value="C:cytosol"/>
    <property type="evidence" value="ECO:0007669"/>
    <property type="project" value="TreeGrafter"/>
</dbReference>
<dbReference type="InterPro" id="IPR002695">
    <property type="entry name" value="PurH-like"/>
</dbReference>
<dbReference type="AlphaFoldDB" id="X1DFA5"/>
<proteinExistence type="predicted"/>
<feature type="non-terminal residue" evidence="1">
    <location>
        <position position="92"/>
    </location>
</feature>
<accession>X1DFA5</accession>
<dbReference type="EMBL" id="BART01037361">
    <property type="protein sequence ID" value="GAH06960.1"/>
    <property type="molecule type" value="Genomic_DNA"/>
</dbReference>
<dbReference type="PANTHER" id="PTHR11692:SF0">
    <property type="entry name" value="BIFUNCTIONAL PURINE BIOSYNTHESIS PROTEIN ATIC"/>
    <property type="match status" value="1"/>
</dbReference>
<dbReference type="GO" id="GO:0003937">
    <property type="term" value="F:IMP cyclohydrolase activity"/>
    <property type="evidence" value="ECO:0007669"/>
    <property type="project" value="InterPro"/>
</dbReference>
<name>X1DFA5_9ZZZZ</name>
<dbReference type="InterPro" id="IPR024051">
    <property type="entry name" value="AICAR_Tfase_dup_dom_sf"/>
</dbReference>
<dbReference type="GO" id="GO:0004643">
    <property type="term" value="F:phosphoribosylaminoimidazolecarboxamide formyltransferase activity"/>
    <property type="evidence" value="ECO:0007669"/>
    <property type="project" value="InterPro"/>
</dbReference>
<dbReference type="SUPFAM" id="SSF53927">
    <property type="entry name" value="Cytidine deaminase-like"/>
    <property type="match status" value="1"/>
</dbReference>
<dbReference type="InterPro" id="IPR016193">
    <property type="entry name" value="Cytidine_deaminase-like"/>
</dbReference>
<dbReference type="GO" id="GO:0006189">
    <property type="term" value="P:'de novo' IMP biosynthetic process"/>
    <property type="evidence" value="ECO:0007669"/>
    <property type="project" value="TreeGrafter"/>
</dbReference>
<sequence>MVFEKLHGKEISYNNLLDIDAATNLLADFKETTFAILKHNNPCGAASRGKLIDAWKDALAGDPVSAFGGILITNEQVDEVTAEEINKLFFEV</sequence>
<evidence type="ECO:0000313" key="1">
    <source>
        <dbReference type="EMBL" id="GAH06960.1"/>
    </source>
</evidence>
<dbReference type="Pfam" id="PF01808">
    <property type="entry name" value="AICARFT_IMPCHas"/>
    <property type="match status" value="1"/>
</dbReference>
<dbReference type="SMART" id="SM00798">
    <property type="entry name" value="AICARFT_IMPCHas"/>
    <property type="match status" value="1"/>
</dbReference>
<dbReference type="Gene3D" id="3.40.140.20">
    <property type="match status" value="1"/>
</dbReference>
<comment type="caution">
    <text evidence="1">The sequence shown here is derived from an EMBL/GenBank/DDBJ whole genome shotgun (WGS) entry which is preliminary data.</text>
</comment>
<dbReference type="PANTHER" id="PTHR11692">
    <property type="entry name" value="BIFUNCTIONAL PURINE BIOSYNTHESIS PROTEIN PURH"/>
    <property type="match status" value="1"/>
</dbReference>
<reference evidence="1" key="1">
    <citation type="journal article" date="2014" name="Front. Microbiol.">
        <title>High frequency of phylogenetically diverse reductive dehalogenase-homologous genes in deep subseafloor sedimentary metagenomes.</title>
        <authorList>
            <person name="Kawai M."/>
            <person name="Futagami T."/>
            <person name="Toyoda A."/>
            <person name="Takaki Y."/>
            <person name="Nishi S."/>
            <person name="Hori S."/>
            <person name="Arai W."/>
            <person name="Tsubouchi T."/>
            <person name="Morono Y."/>
            <person name="Uchiyama I."/>
            <person name="Ito T."/>
            <person name="Fujiyama A."/>
            <person name="Inagaki F."/>
            <person name="Takami H."/>
        </authorList>
    </citation>
    <scope>NUCLEOTIDE SEQUENCE</scope>
    <source>
        <strain evidence="1">Expedition CK06-06</strain>
    </source>
</reference>
<protein>
    <submittedName>
        <fullName evidence="1">Uncharacterized protein</fullName>
    </submittedName>
</protein>
<gene>
    <name evidence="1" type="ORF">S01H4_62546</name>
</gene>